<dbReference type="PANTHER" id="PTHR34952:SF2">
    <property type="entry name" value="OS05G0113500 PROTEIN"/>
    <property type="match status" value="1"/>
</dbReference>
<keyword evidence="3" id="KW-1185">Reference proteome</keyword>
<gene>
    <name evidence="2" type="ORF">ACJIZ3_006178</name>
</gene>
<feature type="compositionally biased region" description="Basic residues" evidence="1">
    <location>
        <begin position="208"/>
        <end position="217"/>
    </location>
</feature>
<dbReference type="Proteomes" id="UP001634393">
    <property type="component" value="Unassembled WGS sequence"/>
</dbReference>
<reference evidence="2 3" key="1">
    <citation type="submission" date="2024-12" db="EMBL/GenBank/DDBJ databases">
        <title>The unique morphological basis and parallel evolutionary history of personate flowers in Penstemon.</title>
        <authorList>
            <person name="Depatie T.H."/>
            <person name="Wessinger C.A."/>
        </authorList>
    </citation>
    <scope>NUCLEOTIDE SEQUENCE [LARGE SCALE GENOMIC DNA]</scope>
    <source>
        <strain evidence="2">WTNN_2</strain>
        <tissue evidence="2">Leaf</tissue>
    </source>
</reference>
<name>A0ABD3S7E7_9LAMI</name>
<evidence type="ECO:0000313" key="3">
    <source>
        <dbReference type="Proteomes" id="UP001634393"/>
    </source>
</evidence>
<organism evidence="2 3">
    <name type="scientific">Penstemon smallii</name>
    <dbReference type="NCBI Taxonomy" id="265156"/>
    <lineage>
        <taxon>Eukaryota</taxon>
        <taxon>Viridiplantae</taxon>
        <taxon>Streptophyta</taxon>
        <taxon>Embryophyta</taxon>
        <taxon>Tracheophyta</taxon>
        <taxon>Spermatophyta</taxon>
        <taxon>Magnoliopsida</taxon>
        <taxon>eudicotyledons</taxon>
        <taxon>Gunneridae</taxon>
        <taxon>Pentapetalae</taxon>
        <taxon>asterids</taxon>
        <taxon>lamiids</taxon>
        <taxon>Lamiales</taxon>
        <taxon>Plantaginaceae</taxon>
        <taxon>Cheloneae</taxon>
        <taxon>Penstemon</taxon>
    </lineage>
</organism>
<dbReference type="EMBL" id="JBJXBP010000007">
    <property type="protein sequence ID" value="KAL3820273.1"/>
    <property type="molecule type" value="Genomic_DNA"/>
</dbReference>
<proteinExistence type="predicted"/>
<protein>
    <submittedName>
        <fullName evidence="2">Uncharacterized protein</fullName>
    </submittedName>
</protein>
<evidence type="ECO:0000256" key="1">
    <source>
        <dbReference type="SAM" id="MobiDB-lite"/>
    </source>
</evidence>
<feature type="region of interest" description="Disordered" evidence="1">
    <location>
        <begin position="107"/>
        <end position="229"/>
    </location>
</feature>
<feature type="compositionally biased region" description="Basic and acidic residues" evidence="1">
    <location>
        <begin position="161"/>
        <end position="185"/>
    </location>
</feature>
<dbReference type="AlphaFoldDB" id="A0ABD3S7E7"/>
<feature type="compositionally biased region" description="Polar residues" evidence="1">
    <location>
        <begin position="117"/>
        <end position="128"/>
    </location>
</feature>
<feature type="compositionally biased region" description="Basic and acidic residues" evidence="1">
    <location>
        <begin position="136"/>
        <end position="146"/>
    </location>
</feature>
<dbReference type="PANTHER" id="PTHR34952">
    <property type="entry name" value="OS05G0113500 PROTEIN"/>
    <property type="match status" value="1"/>
</dbReference>
<evidence type="ECO:0000313" key="2">
    <source>
        <dbReference type="EMBL" id="KAL3820273.1"/>
    </source>
</evidence>
<accession>A0ABD3S7E7</accession>
<comment type="caution">
    <text evidence="2">The sequence shown here is derived from an EMBL/GenBank/DDBJ whole genome shotgun (WGS) entry which is preliminary data.</text>
</comment>
<sequence length="229" mass="25358">MDGSSFCGTSCSEDGNSVVRCISNNSLGDRVSIDELSNDLMEKLNVDVAVGDIIDEHYIDEFGDEDEDEDEDEEGLSEEALLVQMGYINEPCVEEEELEEPFLAQMNCLKKEPPGQEPSSTPTTSLNLVSALKGSRAKEGKPDMECRVTWSPDVYDQPHTPPEHFATDKIERHKSEHKVKGADRRNRQKSCSSKGYGASEGKGARKDKDKKRGKKRGGNSSRCSGYDED</sequence>